<dbReference type="GO" id="GO:0000921">
    <property type="term" value="P:septin ring assembly"/>
    <property type="evidence" value="ECO:0007669"/>
    <property type="project" value="EnsemblFungi"/>
</dbReference>
<dbReference type="OrthoDB" id="1747771at2759"/>
<dbReference type="GO" id="GO:0008270">
    <property type="term" value="F:zinc ion binding"/>
    <property type="evidence" value="ECO:0007669"/>
    <property type="project" value="InterPro"/>
</dbReference>
<keyword evidence="5" id="KW-1185">Reference proteome</keyword>
<dbReference type="EMBL" id="HE576755">
    <property type="protein sequence ID" value="CCC69670.1"/>
    <property type="molecule type" value="Genomic_DNA"/>
</dbReference>
<dbReference type="HOGENOM" id="CLU_457054_0_0_1"/>
<dbReference type="GO" id="GO:0008301">
    <property type="term" value="F:DNA binding, bending"/>
    <property type="evidence" value="ECO:0007669"/>
    <property type="project" value="EnsemblFungi"/>
</dbReference>
<dbReference type="Pfam" id="PF00172">
    <property type="entry name" value="Zn_clus"/>
    <property type="match status" value="1"/>
</dbReference>
<gene>
    <name evidence="4" type="primary">NCAS0D00890</name>
    <name evidence="4" type="ordered locus">NCAS_0D00890</name>
</gene>
<evidence type="ECO:0000256" key="1">
    <source>
        <dbReference type="ARBA" id="ARBA00004123"/>
    </source>
</evidence>
<dbReference type="GO" id="GO:0042802">
    <property type="term" value="F:identical protein binding"/>
    <property type="evidence" value="ECO:0007669"/>
    <property type="project" value="EnsemblFungi"/>
</dbReference>
<dbReference type="Gene3D" id="4.10.240.10">
    <property type="entry name" value="Zn(2)-C6 fungal-type DNA-binding domain"/>
    <property type="match status" value="1"/>
</dbReference>
<reference key="2">
    <citation type="submission" date="2011-08" db="EMBL/GenBank/DDBJ databases">
        <title>Genome sequence of Naumovozyma castellii.</title>
        <authorList>
            <person name="Gordon J.L."/>
            <person name="Armisen D."/>
            <person name="Proux-Wera E."/>
            <person name="OhEigeartaigh S.S."/>
            <person name="Byrne K.P."/>
            <person name="Wolfe K.H."/>
        </authorList>
    </citation>
    <scope>NUCLEOTIDE SEQUENCE</scope>
    <source>
        <strain>Type strain:CBS 4309</strain>
    </source>
</reference>
<dbReference type="InterPro" id="IPR001138">
    <property type="entry name" value="Zn2Cys6_DnaBD"/>
</dbReference>
<feature type="domain" description="Zn(2)-C6 fungal-type" evidence="3">
    <location>
        <begin position="15"/>
        <end position="46"/>
    </location>
</feature>
<dbReference type="SMART" id="SM00066">
    <property type="entry name" value="GAL4"/>
    <property type="match status" value="1"/>
</dbReference>
<dbReference type="GeneID" id="96903279"/>
<keyword evidence="2" id="KW-0539">Nucleus</keyword>
<dbReference type="GO" id="GO:0051382">
    <property type="term" value="P:kinetochore assembly"/>
    <property type="evidence" value="ECO:0007669"/>
    <property type="project" value="EnsemblFungi"/>
</dbReference>
<dbReference type="InParanoid" id="G0VDN2"/>
<dbReference type="RefSeq" id="XP_003676034.1">
    <property type="nucleotide sequence ID" value="XM_003675986.1"/>
</dbReference>
<protein>
    <recommendedName>
        <fullName evidence="3">Zn(2)-C6 fungal-type domain-containing protein</fullName>
    </recommendedName>
</protein>
<dbReference type="GO" id="GO:0000776">
    <property type="term" value="C:kinetochore"/>
    <property type="evidence" value="ECO:0007669"/>
    <property type="project" value="EnsemblFungi"/>
</dbReference>
<reference evidence="4 5" key="1">
    <citation type="journal article" date="2011" name="Proc. Natl. Acad. Sci. U.S.A.">
        <title>Evolutionary erosion of yeast sex chromosomes by mating-type switching accidents.</title>
        <authorList>
            <person name="Gordon J.L."/>
            <person name="Armisen D."/>
            <person name="Proux-Wera E."/>
            <person name="Oheigeartaigh S.S."/>
            <person name="Byrne K.P."/>
            <person name="Wolfe K.H."/>
        </authorList>
    </citation>
    <scope>NUCLEOTIDE SEQUENCE [LARGE SCALE GENOMIC DNA]</scope>
    <source>
        <strain evidence="5">ATCC 76901 / BCRC 22586 / CBS 4309 / NBRC 1992 / NRRL Y-12630</strain>
    </source>
</reference>
<comment type="subcellular location">
    <subcellularLocation>
        <location evidence="1">Nucleus</location>
    </subcellularLocation>
</comment>
<sequence>MLHWNGGERRKTPYACNVCKKRKVKCDKLIPCTSCIQKGLENECLTSVTSKFTTDAVHSESEYLPSLLQLWQSYEYWVLDIGLFKTANINPTKKKVDLGVSLYECQFWMKFLNTEQSYKLLNFAVEKLGSLYFGCLGDLNELYTSLEHYWRRREESDPTNNSITFTSDDYYSDALLWAVFTMSIYYMPLEEISEGLNPREICQWLEIDEVEEWDDALAYEMFKGFTNTTITQLNKANFLAYPDLRLLQTYIILTNTSFPFLNHVLADSLIMQCMHVAKFFNIDFFKPFADDDAVLGISKNRFSKIWYMLCVADYNQSGPCKQISFHTEIPSMLLNATFYEDLPASDIFRQDSNFELICWKLVSLERDLDDTLNKVSKPRLSKLDNVRKELGNVQHQIDSRKEKKNAKKKKDETVNEQFATFLTSFLVTGVSWKIYKSYLIYYNDEQALSHSIHHAKNLIFLMVKNVKDENSSFNKHPYVLRLISKVAPFYSFHSIFEKTEQVEQINSDFKELVSSLPLMFGEKIVNLDFMLDRFNALSIIWENVKVIGSGITAIHPVFKILQNDMKFCTRYNRRIPVVIKGTKAIAPRKRYNTGEDEDTNFQENDDEELDNAVLETEEFKLVVSTFENEYNIDKLVA</sequence>
<dbReference type="PANTHER" id="PTHR31001:SF90">
    <property type="entry name" value="CENTROMERE DNA-BINDING PROTEIN COMPLEX CBF3 SUBUNIT B"/>
    <property type="match status" value="1"/>
</dbReference>
<dbReference type="PROSITE" id="PS50048">
    <property type="entry name" value="ZN2_CY6_FUNGAL_2"/>
    <property type="match status" value="1"/>
</dbReference>
<dbReference type="SUPFAM" id="SSF57701">
    <property type="entry name" value="Zn2/Cys6 DNA-binding domain"/>
    <property type="match status" value="1"/>
</dbReference>
<dbReference type="AlphaFoldDB" id="G0VDN2"/>
<dbReference type="FunCoup" id="G0VDN2">
    <property type="interactions" value="122"/>
</dbReference>
<name>G0VDN2_NAUCA</name>
<dbReference type="InterPro" id="IPR031760">
    <property type="entry name" value="Cep3_C"/>
</dbReference>
<evidence type="ECO:0000256" key="2">
    <source>
        <dbReference type="ARBA" id="ARBA00023242"/>
    </source>
</evidence>
<dbReference type="GO" id="GO:0031518">
    <property type="term" value="C:CBF3 complex"/>
    <property type="evidence" value="ECO:0007669"/>
    <property type="project" value="EnsemblFungi"/>
</dbReference>
<dbReference type="Pfam" id="PF16846">
    <property type="entry name" value="Cep3"/>
    <property type="match status" value="1"/>
</dbReference>
<evidence type="ECO:0000313" key="4">
    <source>
        <dbReference type="EMBL" id="CCC69670.1"/>
    </source>
</evidence>
<organism evidence="4 5">
    <name type="scientific">Naumovozyma castellii</name>
    <name type="common">Yeast</name>
    <name type="synonym">Saccharomyces castellii</name>
    <dbReference type="NCBI Taxonomy" id="27288"/>
    <lineage>
        <taxon>Eukaryota</taxon>
        <taxon>Fungi</taxon>
        <taxon>Dikarya</taxon>
        <taxon>Ascomycota</taxon>
        <taxon>Saccharomycotina</taxon>
        <taxon>Saccharomycetes</taxon>
        <taxon>Saccharomycetales</taxon>
        <taxon>Saccharomycetaceae</taxon>
        <taxon>Naumovozyma</taxon>
    </lineage>
</organism>
<dbReference type="KEGG" id="ncs:NCAS_0D00890"/>
<dbReference type="OMA" id="WQSYEYW"/>
<dbReference type="GO" id="GO:0007094">
    <property type="term" value="P:mitotic spindle assembly checkpoint signaling"/>
    <property type="evidence" value="ECO:0007669"/>
    <property type="project" value="EnsemblFungi"/>
</dbReference>
<dbReference type="PROSITE" id="PS00463">
    <property type="entry name" value="ZN2_CY6_FUNGAL_1"/>
    <property type="match status" value="1"/>
</dbReference>
<dbReference type="InterPro" id="IPR036864">
    <property type="entry name" value="Zn2-C6_fun-type_DNA-bd_sf"/>
</dbReference>
<evidence type="ECO:0000313" key="5">
    <source>
        <dbReference type="Proteomes" id="UP000001640"/>
    </source>
</evidence>
<dbReference type="Proteomes" id="UP000001640">
    <property type="component" value="Chromosome 4"/>
</dbReference>
<dbReference type="GO" id="GO:0000981">
    <property type="term" value="F:DNA-binding transcription factor activity, RNA polymerase II-specific"/>
    <property type="evidence" value="ECO:0007669"/>
    <property type="project" value="InterPro"/>
</dbReference>
<dbReference type="CDD" id="cd00067">
    <property type="entry name" value="GAL4"/>
    <property type="match status" value="1"/>
</dbReference>
<dbReference type="STRING" id="1064592.G0VDN2"/>
<dbReference type="GO" id="GO:0019237">
    <property type="term" value="F:centromeric DNA binding"/>
    <property type="evidence" value="ECO:0007669"/>
    <property type="project" value="EnsemblFungi"/>
</dbReference>
<accession>G0VDN2</accession>
<dbReference type="PANTHER" id="PTHR31001">
    <property type="entry name" value="UNCHARACTERIZED TRANSCRIPTIONAL REGULATORY PROTEIN"/>
    <property type="match status" value="1"/>
</dbReference>
<dbReference type="InterPro" id="IPR050613">
    <property type="entry name" value="Sec_Metabolite_Reg"/>
</dbReference>
<evidence type="ECO:0000259" key="3">
    <source>
        <dbReference type="PROSITE" id="PS50048"/>
    </source>
</evidence>
<dbReference type="eggNOG" id="ENOG502QVHC">
    <property type="taxonomic scope" value="Eukaryota"/>
</dbReference>
<proteinExistence type="predicted"/>